<dbReference type="AlphaFoldDB" id="A0A1H6FJC1"/>
<keyword evidence="1 2" id="KW-0238">DNA-binding</keyword>
<organism evidence="4 5">
    <name type="scientific">Thermoleophilum album</name>
    <dbReference type="NCBI Taxonomy" id="29539"/>
    <lineage>
        <taxon>Bacteria</taxon>
        <taxon>Bacillati</taxon>
        <taxon>Actinomycetota</taxon>
        <taxon>Thermoleophilia</taxon>
        <taxon>Thermoleophilales</taxon>
        <taxon>Thermoleophilaceae</taxon>
        <taxon>Thermoleophilum</taxon>
    </lineage>
</organism>
<dbReference type="PROSITE" id="PS50977">
    <property type="entry name" value="HTH_TETR_2"/>
    <property type="match status" value="1"/>
</dbReference>
<proteinExistence type="predicted"/>
<accession>A0A1H6FJC1</accession>
<feature type="domain" description="HTH tetR-type" evidence="3">
    <location>
        <begin position="14"/>
        <end position="74"/>
    </location>
</feature>
<evidence type="ECO:0000313" key="4">
    <source>
        <dbReference type="EMBL" id="SEH10300.1"/>
    </source>
</evidence>
<dbReference type="Proteomes" id="UP000222056">
    <property type="component" value="Unassembled WGS sequence"/>
</dbReference>
<dbReference type="Gene3D" id="1.10.357.10">
    <property type="entry name" value="Tetracycline Repressor, domain 2"/>
    <property type="match status" value="1"/>
</dbReference>
<dbReference type="SUPFAM" id="SSF48498">
    <property type="entry name" value="Tetracyclin repressor-like, C-terminal domain"/>
    <property type="match status" value="1"/>
</dbReference>
<dbReference type="Gene3D" id="1.10.10.60">
    <property type="entry name" value="Homeodomain-like"/>
    <property type="match status" value="1"/>
</dbReference>
<name>A0A1H6FJC1_THEAL</name>
<dbReference type="PANTHER" id="PTHR30055">
    <property type="entry name" value="HTH-TYPE TRANSCRIPTIONAL REGULATOR RUTR"/>
    <property type="match status" value="1"/>
</dbReference>
<evidence type="ECO:0000259" key="3">
    <source>
        <dbReference type="PROSITE" id="PS50977"/>
    </source>
</evidence>
<sequence length="226" mass="24202">MAYRRTAQDRKRAARTRERILQAALELVRAGGFAAAHVRAVAARAGVSVGSVYRHFGSKGGLLEEVFRVASERELSVMTETARAHAEAPVRERLAACGEAFARRALAAPRLAYALIAEPAGPEVDAARLELRRGYRDVLATALREAVAREELEPHDCEVLAAALVGAMAEALVGPLARETVRASGREALVAALVGIWVRALPLRRERRCQQPAAAGSPKSAAPTKT</sequence>
<dbReference type="Pfam" id="PF00440">
    <property type="entry name" value="TetR_N"/>
    <property type="match status" value="1"/>
</dbReference>
<dbReference type="InterPro" id="IPR036271">
    <property type="entry name" value="Tet_transcr_reg_TetR-rel_C_sf"/>
</dbReference>
<evidence type="ECO:0000256" key="2">
    <source>
        <dbReference type="PROSITE-ProRule" id="PRU00335"/>
    </source>
</evidence>
<dbReference type="SUPFAM" id="SSF46689">
    <property type="entry name" value="Homeodomain-like"/>
    <property type="match status" value="1"/>
</dbReference>
<reference evidence="5" key="1">
    <citation type="submission" date="2016-10" db="EMBL/GenBank/DDBJ databases">
        <authorList>
            <person name="Varghese N."/>
            <person name="Submissions S."/>
        </authorList>
    </citation>
    <scope>NUCLEOTIDE SEQUENCE [LARGE SCALE GENOMIC DNA]</scope>
    <source>
        <strain evidence="5">ATCC 35263</strain>
    </source>
</reference>
<dbReference type="InterPro" id="IPR001647">
    <property type="entry name" value="HTH_TetR"/>
</dbReference>
<evidence type="ECO:0000313" key="5">
    <source>
        <dbReference type="Proteomes" id="UP000222056"/>
    </source>
</evidence>
<dbReference type="OrthoDB" id="63332at2"/>
<gene>
    <name evidence="4" type="ORF">SAMN02745716_0149</name>
</gene>
<dbReference type="PRINTS" id="PR00455">
    <property type="entry name" value="HTHTETR"/>
</dbReference>
<dbReference type="InterPro" id="IPR009057">
    <property type="entry name" value="Homeodomain-like_sf"/>
</dbReference>
<dbReference type="STRING" id="29539.SAMN02745716_0149"/>
<dbReference type="InterPro" id="IPR050109">
    <property type="entry name" value="HTH-type_TetR-like_transc_reg"/>
</dbReference>
<evidence type="ECO:0000256" key="1">
    <source>
        <dbReference type="ARBA" id="ARBA00023125"/>
    </source>
</evidence>
<feature type="DNA-binding region" description="H-T-H motif" evidence="2">
    <location>
        <begin position="37"/>
        <end position="56"/>
    </location>
</feature>
<keyword evidence="5" id="KW-1185">Reference proteome</keyword>
<protein>
    <submittedName>
        <fullName evidence="4">Transcriptional regulator, TetR family</fullName>
    </submittedName>
</protein>
<dbReference type="RefSeq" id="WP_093115325.1">
    <property type="nucleotide sequence ID" value="NZ_FNWJ01000001.1"/>
</dbReference>
<dbReference type="EMBL" id="FNWJ01000001">
    <property type="protein sequence ID" value="SEH10300.1"/>
    <property type="molecule type" value="Genomic_DNA"/>
</dbReference>
<dbReference type="GO" id="GO:0000976">
    <property type="term" value="F:transcription cis-regulatory region binding"/>
    <property type="evidence" value="ECO:0007669"/>
    <property type="project" value="TreeGrafter"/>
</dbReference>
<dbReference type="PANTHER" id="PTHR30055:SF226">
    <property type="entry name" value="HTH-TYPE TRANSCRIPTIONAL REGULATOR PKSA"/>
    <property type="match status" value="1"/>
</dbReference>
<dbReference type="GO" id="GO:0003700">
    <property type="term" value="F:DNA-binding transcription factor activity"/>
    <property type="evidence" value="ECO:0007669"/>
    <property type="project" value="TreeGrafter"/>
</dbReference>